<proteinExistence type="predicted"/>
<organism evidence="1 2">
    <name type="scientific">Aquibium carbonis</name>
    <dbReference type="NCBI Taxonomy" id="2495581"/>
    <lineage>
        <taxon>Bacteria</taxon>
        <taxon>Pseudomonadati</taxon>
        <taxon>Pseudomonadota</taxon>
        <taxon>Alphaproteobacteria</taxon>
        <taxon>Hyphomicrobiales</taxon>
        <taxon>Phyllobacteriaceae</taxon>
        <taxon>Aquibium</taxon>
    </lineage>
</organism>
<evidence type="ECO:0000313" key="2">
    <source>
        <dbReference type="Proteomes" id="UP000278398"/>
    </source>
</evidence>
<keyword evidence="2" id="KW-1185">Reference proteome</keyword>
<evidence type="ECO:0000313" key="1">
    <source>
        <dbReference type="EMBL" id="RST82454.1"/>
    </source>
</evidence>
<name>A0A429YM07_9HYPH</name>
<dbReference type="Proteomes" id="UP000278398">
    <property type="component" value="Unassembled WGS sequence"/>
</dbReference>
<accession>A0A429YM07</accession>
<reference evidence="1 2" key="1">
    <citation type="submission" date="2018-12" db="EMBL/GenBank/DDBJ databases">
        <title>Mesorhizobium carbonis sp. nov., isolated from coal mine water.</title>
        <authorList>
            <person name="Xin W."/>
            <person name="Xu Z."/>
            <person name="Xiang F."/>
            <person name="Zhang J."/>
            <person name="Xi L."/>
            <person name="Liu J."/>
        </authorList>
    </citation>
    <scope>NUCLEOTIDE SEQUENCE [LARGE SCALE GENOMIC DNA]</scope>
    <source>
        <strain evidence="1 2">B2.3</strain>
    </source>
</reference>
<dbReference type="EMBL" id="RWKW01000115">
    <property type="protein sequence ID" value="RST82454.1"/>
    <property type="molecule type" value="Genomic_DNA"/>
</dbReference>
<dbReference type="OrthoDB" id="8371972at2"/>
<gene>
    <name evidence="1" type="ORF">EJC49_23470</name>
</gene>
<comment type="caution">
    <text evidence="1">The sequence shown here is derived from an EMBL/GenBank/DDBJ whole genome shotgun (WGS) entry which is preliminary data.</text>
</comment>
<sequence>MAEATNDLLYERMKSIHPRMDRLDAGLSKGKQENTPVRLSMMGMQTDIHDIYGMLACHDERFDRIERRLDLREFAEPQRPIQP</sequence>
<protein>
    <submittedName>
        <fullName evidence="1">Uncharacterized protein</fullName>
    </submittedName>
</protein>
<dbReference type="RefSeq" id="WP_126702361.1">
    <property type="nucleotide sequence ID" value="NZ_RWKW01000115.1"/>
</dbReference>
<dbReference type="AlphaFoldDB" id="A0A429YM07"/>